<feature type="region of interest" description="Disordered" evidence="1">
    <location>
        <begin position="49"/>
        <end position="123"/>
    </location>
</feature>
<reference evidence="2 3" key="1">
    <citation type="journal article" date="2017" name="Int. J. Parasitol.">
        <title>The genome of the protozoan parasite Cystoisospora suis and a reverse vaccinology approach to identify vaccine candidates.</title>
        <authorList>
            <person name="Palmieri N."/>
            <person name="Shrestha A."/>
            <person name="Ruttkowski B."/>
            <person name="Beck T."/>
            <person name="Vogl C."/>
            <person name="Tomley F."/>
            <person name="Blake D.P."/>
            <person name="Joachim A."/>
        </authorList>
    </citation>
    <scope>NUCLEOTIDE SEQUENCE [LARGE SCALE GENOMIC DNA]</scope>
    <source>
        <strain evidence="2 3">Wien I</strain>
    </source>
</reference>
<dbReference type="AlphaFoldDB" id="A0A2C6KQG8"/>
<name>A0A2C6KQG8_9APIC</name>
<dbReference type="GeneID" id="94430785"/>
<keyword evidence="3" id="KW-1185">Reference proteome</keyword>
<comment type="caution">
    <text evidence="2">The sequence shown here is derived from an EMBL/GenBank/DDBJ whole genome shotgun (WGS) entry which is preliminary data.</text>
</comment>
<dbReference type="EMBL" id="MIGC01003923">
    <property type="protein sequence ID" value="PHJ18745.1"/>
    <property type="molecule type" value="Genomic_DNA"/>
</dbReference>
<evidence type="ECO:0000313" key="2">
    <source>
        <dbReference type="EMBL" id="PHJ18745.1"/>
    </source>
</evidence>
<gene>
    <name evidence="2" type="ORF">CSUI_007429</name>
</gene>
<feature type="compositionally biased region" description="Polar residues" evidence="1">
    <location>
        <begin position="81"/>
        <end position="106"/>
    </location>
</feature>
<evidence type="ECO:0000313" key="3">
    <source>
        <dbReference type="Proteomes" id="UP000221165"/>
    </source>
</evidence>
<evidence type="ECO:0000256" key="1">
    <source>
        <dbReference type="SAM" id="MobiDB-lite"/>
    </source>
</evidence>
<dbReference type="Proteomes" id="UP000221165">
    <property type="component" value="Unassembled WGS sequence"/>
</dbReference>
<dbReference type="VEuPathDB" id="ToxoDB:CSUI_007429"/>
<feature type="compositionally biased region" description="Polar residues" evidence="1">
    <location>
        <begin position="58"/>
        <end position="73"/>
    </location>
</feature>
<accession>A0A2C6KQG8</accession>
<dbReference type="RefSeq" id="XP_067920451.1">
    <property type="nucleotide sequence ID" value="XM_068067574.1"/>
</dbReference>
<sequence>MSPPLQALLDRLEAVKPMCELRKSQRSFAEHEKHMENCSYSARRLRRQAHKFRPPQPRASSASCRSPTPQQATVAKRQRNKSPLATRTPLVSASTRTPDTGPTSARSIGRGPRRLTGSRSVPNLRTRAETIDEDYCPPVSPCRFQWQDYAVYPTAVVMGGKLHQFTDRDLDYRLPPSKKT</sequence>
<proteinExistence type="predicted"/>
<protein>
    <submittedName>
        <fullName evidence="2">Uncharacterized protein</fullName>
    </submittedName>
</protein>
<organism evidence="2 3">
    <name type="scientific">Cystoisospora suis</name>
    <dbReference type="NCBI Taxonomy" id="483139"/>
    <lineage>
        <taxon>Eukaryota</taxon>
        <taxon>Sar</taxon>
        <taxon>Alveolata</taxon>
        <taxon>Apicomplexa</taxon>
        <taxon>Conoidasida</taxon>
        <taxon>Coccidia</taxon>
        <taxon>Eucoccidiorida</taxon>
        <taxon>Eimeriorina</taxon>
        <taxon>Sarcocystidae</taxon>
        <taxon>Cystoisospora</taxon>
    </lineage>
</organism>